<keyword evidence="2" id="KW-0004">4Fe-4S</keyword>
<protein>
    <submittedName>
        <fullName evidence="9">Radical SAM protein</fullName>
    </submittedName>
</protein>
<dbReference type="RefSeq" id="WP_302929913.1">
    <property type="nucleotide sequence ID" value="NZ_JAJEPW010000069.1"/>
</dbReference>
<dbReference type="GO" id="GO:0016491">
    <property type="term" value="F:oxidoreductase activity"/>
    <property type="evidence" value="ECO:0007669"/>
    <property type="project" value="UniProtKB-KW"/>
</dbReference>
<gene>
    <name evidence="9" type="ORF">LKD37_14875</name>
</gene>
<accession>A0AAE3DE68</accession>
<dbReference type="EMBL" id="JAJEPW010000069">
    <property type="protein sequence ID" value="MCC2130773.1"/>
    <property type="molecule type" value="Genomic_DNA"/>
</dbReference>
<dbReference type="CDD" id="cd01335">
    <property type="entry name" value="Radical_SAM"/>
    <property type="match status" value="1"/>
</dbReference>
<dbReference type="AlphaFoldDB" id="A0AAE3DE68"/>
<dbReference type="SUPFAM" id="SSF102114">
    <property type="entry name" value="Radical SAM enzymes"/>
    <property type="match status" value="1"/>
</dbReference>
<proteinExistence type="predicted"/>
<evidence type="ECO:0000256" key="7">
    <source>
        <dbReference type="ARBA" id="ARBA00023014"/>
    </source>
</evidence>
<evidence type="ECO:0000256" key="1">
    <source>
        <dbReference type="ARBA" id="ARBA00001966"/>
    </source>
</evidence>
<dbReference type="PROSITE" id="PS01305">
    <property type="entry name" value="MOAA_NIFB_PQQE"/>
    <property type="match status" value="1"/>
</dbReference>
<keyword evidence="4" id="KW-0479">Metal-binding</keyword>
<dbReference type="Proteomes" id="UP001199319">
    <property type="component" value="Unassembled WGS sequence"/>
</dbReference>
<evidence type="ECO:0000313" key="10">
    <source>
        <dbReference type="Proteomes" id="UP001199319"/>
    </source>
</evidence>
<dbReference type="PANTHER" id="PTHR11228:SF7">
    <property type="entry name" value="PQQA PEPTIDE CYCLASE"/>
    <property type="match status" value="1"/>
</dbReference>
<evidence type="ECO:0000256" key="2">
    <source>
        <dbReference type="ARBA" id="ARBA00022485"/>
    </source>
</evidence>
<evidence type="ECO:0000256" key="6">
    <source>
        <dbReference type="ARBA" id="ARBA00023004"/>
    </source>
</evidence>
<evidence type="ECO:0000256" key="4">
    <source>
        <dbReference type="ARBA" id="ARBA00022723"/>
    </source>
</evidence>
<dbReference type="SFLD" id="SFLDS00029">
    <property type="entry name" value="Radical_SAM"/>
    <property type="match status" value="1"/>
</dbReference>
<keyword evidence="10" id="KW-1185">Reference proteome</keyword>
<dbReference type="Gene3D" id="3.20.20.70">
    <property type="entry name" value="Aldolase class I"/>
    <property type="match status" value="1"/>
</dbReference>
<dbReference type="InterPro" id="IPR050377">
    <property type="entry name" value="Radical_SAM_PqqE_MftC-like"/>
</dbReference>
<sequence>METGTTEPRLSTYLHARACRTGTPLAGNFELTARCNFNCKMCYVHLTAEEQQRRGRELTADQWLAIAEEARSRGMLFLLLTGGEPLIRTDFRYLLTELKKMGLLVSVNSNGSLIDRDWLDFFRHEPPFRFNITLYGGSEETYERLCGRPMFGRVTENIRALRQLGIGVKLNASMTPYNVADMEAMQYSSLPPVTPRISRTQFFI</sequence>
<evidence type="ECO:0000256" key="5">
    <source>
        <dbReference type="ARBA" id="ARBA00023002"/>
    </source>
</evidence>
<evidence type="ECO:0000256" key="3">
    <source>
        <dbReference type="ARBA" id="ARBA00022691"/>
    </source>
</evidence>
<dbReference type="PANTHER" id="PTHR11228">
    <property type="entry name" value="RADICAL SAM DOMAIN PROTEIN"/>
    <property type="match status" value="1"/>
</dbReference>
<keyword evidence="5" id="KW-0560">Oxidoreductase</keyword>
<dbReference type="Pfam" id="PF04055">
    <property type="entry name" value="Radical_SAM"/>
    <property type="match status" value="1"/>
</dbReference>
<name>A0AAE3DE68_9FIRM</name>
<evidence type="ECO:0000259" key="8">
    <source>
        <dbReference type="PROSITE" id="PS51918"/>
    </source>
</evidence>
<dbReference type="GO" id="GO:0046872">
    <property type="term" value="F:metal ion binding"/>
    <property type="evidence" value="ECO:0007669"/>
    <property type="project" value="UniProtKB-KW"/>
</dbReference>
<dbReference type="SFLD" id="SFLDG01067">
    <property type="entry name" value="SPASM/twitch_domain_containing"/>
    <property type="match status" value="1"/>
</dbReference>
<comment type="caution">
    <text evidence="9">The sequence shown here is derived from an EMBL/GenBank/DDBJ whole genome shotgun (WGS) entry which is preliminary data.</text>
</comment>
<dbReference type="InterPro" id="IPR000385">
    <property type="entry name" value="MoaA_NifB_PqqE_Fe-S-bd_CS"/>
</dbReference>
<organism evidence="9 10">
    <name type="scientific">Brotocaccenecus cirricatena</name>
    <dbReference type="NCBI Taxonomy" id="3064195"/>
    <lineage>
        <taxon>Bacteria</taxon>
        <taxon>Bacillati</taxon>
        <taxon>Bacillota</taxon>
        <taxon>Clostridia</taxon>
        <taxon>Eubacteriales</taxon>
        <taxon>Oscillospiraceae</taxon>
        <taxon>Brotocaccenecus</taxon>
    </lineage>
</organism>
<feature type="domain" description="Radical SAM core" evidence="8">
    <location>
        <begin position="21"/>
        <end position="204"/>
    </location>
</feature>
<keyword evidence="7" id="KW-0411">Iron-sulfur</keyword>
<reference evidence="9" key="1">
    <citation type="submission" date="2021-10" db="EMBL/GenBank/DDBJ databases">
        <title>Anaerobic single-cell dispensing facilitates the cultivation of human gut bacteria.</title>
        <authorList>
            <person name="Afrizal A."/>
        </authorList>
    </citation>
    <scope>NUCLEOTIDE SEQUENCE</scope>
    <source>
        <strain evidence="9">CLA-AA-H272</strain>
    </source>
</reference>
<dbReference type="InterPro" id="IPR007197">
    <property type="entry name" value="rSAM"/>
</dbReference>
<dbReference type="PROSITE" id="PS51918">
    <property type="entry name" value="RADICAL_SAM"/>
    <property type="match status" value="1"/>
</dbReference>
<dbReference type="InterPro" id="IPR013785">
    <property type="entry name" value="Aldolase_TIM"/>
</dbReference>
<keyword evidence="3" id="KW-0949">S-adenosyl-L-methionine</keyword>
<dbReference type="GO" id="GO:0051539">
    <property type="term" value="F:4 iron, 4 sulfur cluster binding"/>
    <property type="evidence" value="ECO:0007669"/>
    <property type="project" value="UniProtKB-KW"/>
</dbReference>
<comment type="cofactor">
    <cofactor evidence="1">
        <name>[4Fe-4S] cluster</name>
        <dbReference type="ChEBI" id="CHEBI:49883"/>
    </cofactor>
</comment>
<keyword evidence="6" id="KW-0408">Iron</keyword>
<dbReference type="InterPro" id="IPR058240">
    <property type="entry name" value="rSAM_sf"/>
</dbReference>
<evidence type="ECO:0000313" key="9">
    <source>
        <dbReference type="EMBL" id="MCC2130773.1"/>
    </source>
</evidence>